<dbReference type="PANTHER" id="PTHR42987">
    <property type="entry name" value="PEPTIDASE S49"/>
    <property type="match status" value="1"/>
</dbReference>
<comment type="similarity">
    <text evidence="2">Belongs to the peptidase S49 family.</text>
</comment>
<evidence type="ECO:0000259" key="12">
    <source>
        <dbReference type="Pfam" id="PF08496"/>
    </source>
</evidence>
<evidence type="ECO:0000256" key="3">
    <source>
        <dbReference type="ARBA" id="ARBA00022475"/>
    </source>
</evidence>
<dbReference type="Proteomes" id="UP000199771">
    <property type="component" value="Unassembled WGS sequence"/>
</dbReference>
<evidence type="ECO:0000256" key="1">
    <source>
        <dbReference type="ARBA" id="ARBA00004236"/>
    </source>
</evidence>
<dbReference type="AlphaFoldDB" id="A0A1I2J2S9"/>
<dbReference type="InterPro" id="IPR047272">
    <property type="entry name" value="S49_SppA_C"/>
</dbReference>
<dbReference type="Gene3D" id="3.90.226.10">
    <property type="entry name" value="2-enoyl-CoA Hydratase, Chain A, domain 1"/>
    <property type="match status" value="1"/>
</dbReference>
<dbReference type="PANTHER" id="PTHR42987:SF4">
    <property type="entry name" value="PROTEASE SOHB-RELATED"/>
    <property type="match status" value="1"/>
</dbReference>
<dbReference type="Gene3D" id="6.20.330.10">
    <property type="match status" value="1"/>
</dbReference>
<dbReference type="GO" id="GO:0005886">
    <property type="term" value="C:plasma membrane"/>
    <property type="evidence" value="ECO:0007669"/>
    <property type="project" value="UniProtKB-SubCell"/>
</dbReference>
<dbReference type="GO" id="GO:0006508">
    <property type="term" value="P:proteolysis"/>
    <property type="evidence" value="ECO:0007669"/>
    <property type="project" value="UniProtKB-KW"/>
</dbReference>
<evidence type="ECO:0000256" key="7">
    <source>
        <dbReference type="ARBA" id="ARBA00022825"/>
    </source>
</evidence>
<feature type="domain" description="Peptidase S49 N-terminal proteobacteria" evidence="12">
    <location>
        <begin position="48"/>
        <end position="196"/>
    </location>
</feature>
<comment type="subcellular location">
    <subcellularLocation>
        <location evidence="1">Cell membrane</location>
    </subcellularLocation>
</comment>
<dbReference type="Pfam" id="PF01343">
    <property type="entry name" value="Peptidase_S49"/>
    <property type="match status" value="1"/>
</dbReference>
<dbReference type="GO" id="GO:0004252">
    <property type="term" value="F:serine-type endopeptidase activity"/>
    <property type="evidence" value="ECO:0007669"/>
    <property type="project" value="InterPro"/>
</dbReference>
<dbReference type="STRING" id="1076937.SAMN04488120_105124"/>
<keyword evidence="7" id="KW-0720">Serine protease</keyword>
<dbReference type="InterPro" id="IPR002142">
    <property type="entry name" value="Peptidase_S49"/>
</dbReference>
<evidence type="ECO:0000259" key="11">
    <source>
        <dbReference type="Pfam" id="PF01343"/>
    </source>
</evidence>
<keyword evidence="6" id="KW-0378">Hydrolase</keyword>
<dbReference type="EMBL" id="FOOC01000005">
    <property type="protein sequence ID" value="SFF48310.1"/>
    <property type="molecule type" value="Genomic_DNA"/>
</dbReference>
<feature type="domain" description="Peptidase S49" evidence="11">
    <location>
        <begin position="199"/>
        <end position="344"/>
    </location>
</feature>
<evidence type="ECO:0000256" key="10">
    <source>
        <dbReference type="SAM" id="Phobius"/>
    </source>
</evidence>
<evidence type="ECO:0000256" key="8">
    <source>
        <dbReference type="ARBA" id="ARBA00022989"/>
    </source>
</evidence>
<evidence type="ECO:0000256" key="6">
    <source>
        <dbReference type="ARBA" id="ARBA00022801"/>
    </source>
</evidence>
<keyword evidence="4 13" id="KW-0645">Protease</keyword>
<evidence type="ECO:0000313" key="13">
    <source>
        <dbReference type="EMBL" id="SFF48310.1"/>
    </source>
</evidence>
<dbReference type="InterPro" id="IPR013703">
    <property type="entry name" value="Peptidase_S49_N_proteobac"/>
</dbReference>
<proteinExistence type="inferred from homology"/>
<keyword evidence="8 10" id="KW-1133">Transmembrane helix</keyword>
<sequence length="387" mass="43258">MQGSHSVNFGTLPFCIAGRRIRQHACIVPRLMRVFHYVIPRSPGLSAFLTEYGLFLAKTLTVLAAVLVVLAAAMTAIREQSVHRRGDRLEVHDLNERFRGLADSVRDTLLSDAARKALHKQRRKQAKARRKGDTPTRRPRLFVLNFRGDLHAHAVDELREEISAVLQVAESGDEVLLRLESEGGLVHAYGLGASQLARFKQRGIPLTVAVDKVAASGGYLMACVADRIIAAPFAVIGSIGVVGQLPNFNRLLRRMDIDYELHTAGEFKRTLTLFGENTEAARAKFREELEETHALFKQFVAEHRPQLDLARVATGEHWFGARALALKLVDALQTSDDYLLQKIDEADLVELRFRRHRTLSDRLARGLIRLGGGLLRGAQDMAGTRWR</sequence>
<evidence type="ECO:0000313" key="14">
    <source>
        <dbReference type="Proteomes" id="UP000199771"/>
    </source>
</evidence>
<dbReference type="NCBIfam" id="NF008745">
    <property type="entry name" value="PRK11778.1"/>
    <property type="match status" value="1"/>
</dbReference>
<evidence type="ECO:0000256" key="2">
    <source>
        <dbReference type="ARBA" id="ARBA00008683"/>
    </source>
</evidence>
<name>A0A1I2J2S9_9GAMM</name>
<reference evidence="13 14" key="1">
    <citation type="submission" date="2016-10" db="EMBL/GenBank/DDBJ databases">
        <authorList>
            <person name="de Groot N.N."/>
        </authorList>
    </citation>
    <scope>NUCLEOTIDE SEQUENCE [LARGE SCALE GENOMIC DNA]</scope>
    <source>
        <strain evidence="13 14">DSM 23609</strain>
    </source>
</reference>
<evidence type="ECO:0000256" key="5">
    <source>
        <dbReference type="ARBA" id="ARBA00022692"/>
    </source>
</evidence>
<gene>
    <name evidence="13" type="ORF">SAMN04488120_105124</name>
</gene>
<protein>
    <submittedName>
        <fullName evidence="13">Serine protease SohB</fullName>
    </submittedName>
</protein>
<accession>A0A1I2J2S9</accession>
<organism evidence="13 14">
    <name type="scientific">Fontimonas thermophila</name>
    <dbReference type="NCBI Taxonomy" id="1076937"/>
    <lineage>
        <taxon>Bacteria</taxon>
        <taxon>Pseudomonadati</taxon>
        <taxon>Pseudomonadota</taxon>
        <taxon>Gammaproteobacteria</taxon>
        <taxon>Nevskiales</taxon>
        <taxon>Nevskiaceae</taxon>
        <taxon>Fontimonas</taxon>
    </lineage>
</organism>
<dbReference type="InterPro" id="IPR029045">
    <property type="entry name" value="ClpP/crotonase-like_dom_sf"/>
</dbReference>
<keyword evidence="9 10" id="KW-0472">Membrane</keyword>
<feature type="transmembrane region" description="Helical" evidence="10">
    <location>
        <begin position="52"/>
        <end position="77"/>
    </location>
</feature>
<keyword evidence="3" id="KW-1003">Cell membrane</keyword>
<evidence type="ECO:0000256" key="9">
    <source>
        <dbReference type="ARBA" id="ARBA00023136"/>
    </source>
</evidence>
<dbReference type="SUPFAM" id="SSF52096">
    <property type="entry name" value="ClpP/crotonase"/>
    <property type="match status" value="1"/>
</dbReference>
<dbReference type="CDD" id="cd07023">
    <property type="entry name" value="S49_Sppa_N_C"/>
    <property type="match status" value="1"/>
</dbReference>
<keyword evidence="5 10" id="KW-0812">Transmembrane</keyword>
<evidence type="ECO:0000256" key="4">
    <source>
        <dbReference type="ARBA" id="ARBA00022670"/>
    </source>
</evidence>
<keyword evidence="14" id="KW-1185">Reference proteome</keyword>
<dbReference type="Pfam" id="PF08496">
    <property type="entry name" value="Peptidase_S49_N"/>
    <property type="match status" value="1"/>
</dbReference>